<dbReference type="InterPro" id="IPR036259">
    <property type="entry name" value="MFS_trans_sf"/>
</dbReference>
<dbReference type="Proteomes" id="UP000183208">
    <property type="component" value="Unassembled WGS sequence"/>
</dbReference>
<dbReference type="PROSITE" id="PS50850">
    <property type="entry name" value="MFS"/>
    <property type="match status" value="1"/>
</dbReference>
<keyword evidence="3" id="KW-1003">Cell membrane</keyword>
<feature type="transmembrane region" description="Helical" evidence="7">
    <location>
        <begin position="195"/>
        <end position="214"/>
    </location>
</feature>
<dbReference type="InterPro" id="IPR020846">
    <property type="entry name" value="MFS_dom"/>
</dbReference>
<dbReference type="RefSeq" id="WP_079586433.1">
    <property type="nucleotide sequence ID" value="NZ_FNTI01000001.1"/>
</dbReference>
<evidence type="ECO:0000313" key="10">
    <source>
        <dbReference type="Proteomes" id="UP000183208"/>
    </source>
</evidence>
<dbReference type="SUPFAM" id="SSF103473">
    <property type="entry name" value="MFS general substrate transporter"/>
    <property type="match status" value="1"/>
</dbReference>
<dbReference type="InterPro" id="IPR005829">
    <property type="entry name" value="Sugar_transporter_CS"/>
</dbReference>
<feature type="transmembrane region" description="Helical" evidence="7">
    <location>
        <begin position="245"/>
        <end position="267"/>
    </location>
</feature>
<feature type="transmembrane region" description="Helical" evidence="7">
    <location>
        <begin position="336"/>
        <end position="360"/>
    </location>
</feature>
<feature type="transmembrane region" description="Helical" evidence="7">
    <location>
        <begin position="91"/>
        <end position="109"/>
    </location>
</feature>
<evidence type="ECO:0000256" key="3">
    <source>
        <dbReference type="ARBA" id="ARBA00022475"/>
    </source>
</evidence>
<reference evidence="9 10" key="1">
    <citation type="submission" date="2016-10" db="EMBL/GenBank/DDBJ databases">
        <authorList>
            <person name="de Groot N.N."/>
        </authorList>
    </citation>
    <scope>NUCLEOTIDE SEQUENCE [LARGE SCALE GENOMIC DNA]</scope>
    <source>
        <strain evidence="9 10">GAS522</strain>
    </source>
</reference>
<dbReference type="EMBL" id="FNTI01000001">
    <property type="protein sequence ID" value="SED73407.1"/>
    <property type="molecule type" value="Genomic_DNA"/>
</dbReference>
<dbReference type="AlphaFoldDB" id="A0A1M7CPX8"/>
<evidence type="ECO:0000313" key="9">
    <source>
        <dbReference type="EMBL" id="SED73407.1"/>
    </source>
</evidence>
<dbReference type="PROSITE" id="PS00217">
    <property type="entry name" value="SUGAR_TRANSPORT_2"/>
    <property type="match status" value="1"/>
</dbReference>
<evidence type="ECO:0000256" key="5">
    <source>
        <dbReference type="ARBA" id="ARBA00022989"/>
    </source>
</evidence>
<feature type="transmembrane region" description="Helical" evidence="7">
    <location>
        <begin position="311"/>
        <end position="330"/>
    </location>
</feature>
<feature type="transmembrane region" description="Helical" evidence="7">
    <location>
        <begin position="372"/>
        <end position="396"/>
    </location>
</feature>
<dbReference type="Gene3D" id="1.20.1250.20">
    <property type="entry name" value="MFS general substrate transporter like domains"/>
    <property type="match status" value="2"/>
</dbReference>
<keyword evidence="2" id="KW-0813">Transport</keyword>
<feature type="transmembrane region" description="Helical" evidence="7">
    <location>
        <begin position="115"/>
        <end position="136"/>
    </location>
</feature>
<protein>
    <submittedName>
        <fullName evidence="9">Predicted arabinose efflux permease, MFS family</fullName>
    </submittedName>
</protein>
<evidence type="ECO:0000256" key="1">
    <source>
        <dbReference type="ARBA" id="ARBA00004651"/>
    </source>
</evidence>
<dbReference type="Pfam" id="PF00083">
    <property type="entry name" value="Sugar_tr"/>
    <property type="match status" value="1"/>
</dbReference>
<feature type="domain" description="Major facilitator superfamily (MFS) profile" evidence="8">
    <location>
        <begin position="18"/>
        <end position="427"/>
    </location>
</feature>
<evidence type="ECO:0000256" key="6">
    <source>
        <dbReference type="ARBA" id="ARBA00023136"/>
    </source>
</evidence>
<dbReference type="InterPro" id="IPR005828">
    <property type="entry name" value="MFS_sugar_transport-like"/>
</dbReference>
<accession>A0A1M7CPX8</accession>
<proteinExistence type="predicted"/>
<feature type="transmembrane region" description="Helical" evidence="7">
    <location>
        <begin position="157"/>
        <end position="183"/>
    </location>
</feature>
<feature type="transmembrane region" description="Helical" evidence="7">
    <location>
        <begin position="279"/>
        <end position="299"/>
    </location>
</feature>
<dbReference type="CDD" id="cd17369">
    <property type="entry name" value="MFS_ShiA_like"/>
    <property type="match status" value="1"/>
</dbReference>
<keyword evidence="5 7" id="KW-1133">Transmembrane helix</keyword>
<evidence type="ECO:0000256" key="7">
    <source>
        <dbReference type="SAM" id="Phobius"/>
    </source>
</evidence>
<gene>
    <name evidence="9" type="ORF">SAMN05444171_4980</name>
</gene>
<keyword evidence="4 7" id="KW-0812">Transmembrane</keyword>
<name>A0A1M7CPX8_9BRAD</name>
<keyword evidence="6 7" id="KW-0472">Membrane</keyword>
<dbReference type="GO" id="GO:0005886">
    <property type="term" value="C:plasma membrane"/>
    <property type="evidence" value="ECO:0007669"/>
    <property type="project" value="UniProtKB-SubCell"/>
</dbReference>
<feature type="transmembrane region" description="Helical" evidence="7">
    <location>
        <begin position="402"/>
        <end position="422"/>
    </location>
</feature>
<organism evidence="9 10">
    <name type="scientific">Bradyrhizobium lablabi</name>
    <dbReference type="NCBI Taxonomy" id="722472"/>
    <lineage>
        <taxon>Bacteria</taxon>
        <taxon>Pseudomonadati</taxon>
        <taxon>Pseudomonadota</taxon>
        <taxon>Alphaproteobacteria</taxon>
        <taxon>Hyphomicrobiales</taxon>
        <taxon>Nitrobacteraceae</taxon>
        <taxon>Bradyrhizobium</taxon>
    </lineage>
</organism>
<dbReference type="OrthoDB" id="9783227at2"/>
<dbReference type="GO" id="GO:0022857">
    <property type="term" value="F:transmembrane transporter activity"/>
    <property type="evidence" value="ECO:0007669"/>
    <property type="project" value="InterPro"/>
</dbReference>
<comment type="subcellular location">
    <subcellularLocation>
        <location evidence="1">Cell membrane</location>
        <topology evidence="1">Multi-pass membrane protein</topology>
    </subcellularLocation>
</comment>
<evidence type="ECO:0000256" key="2">
    <source>
        <dbReference type="ARBA" id="ARBA00022448"/>
    </source>
</evidence>
<sequence length="457" mass="47641">MSNQTEHGSSRSHSMKKIAVASMIGTLIEFYDFLIYGTAAALVFAKVFFPSLGQSSGTVLALATFGVAFVARPLGSVIFGHFGDRLGRKKTLVSTLLLMGLSTVAIGLLPTAESIGIWAPVALVTLRIVQGLAVGGEWAGAALLTSENATPASRGTFAVFPQLGASLAFSLASATYLIIALTISAESFLAWGWRIPFLASSALVVVGLMVRFTIEETIEFKKTVERKEIVRAPIAETFREQGGQVVLCALAMMPTFAFFYVGAVYMTTYATGTLGLGKTTVLAVGIAGGLSWAATTIVGSVWSDRFDRHDVILVGGLVSATVGLVLFPIIDIGTPLSFLIGIVLMLGSLGFAYGPMGALFPETFATRYRYSAAGISYSLGGVLGGAVIPLVASSVVTSFGSYALGLLLTATALVGCASVLALRRLKSAGGIKSLEAVEPLGSIAETLPIGNLSRRRP</sequence>
<evidence type="ECO:0000259" key="8">
    <source>
        <dbReference type="PROSITE" id="PS50850"/>
    </source>
</evidence>
<feature type="transmembrane region" description="Helical" evidence="7">
    <location>
        <begin position="57"/>
        <end position="79"/>
    </location>
</feature>
<evidence type="ECO:0000256" key="4">
    <source>
        <dbReference type="ARBA" id="ARBA00022692"/>
    </source>
</evidence>
<dbReference type="PANTHER" id="PTHR43045:SF2">
    <property type="entry name" value="INNER MEMBRANE METABOLITE TRANSPORT PROTEIN YHJE"/>
    <property type="match status" value="1"/>
</dbReference>
<dbReference type="PANTHER" id="PTHR43045">
    <property type="entry name" value="SHIKIMATE TRANSPORTER"/>
    <property type="match status" value="1"/>
</dbReference>
<feature type="transmembrane region" description="Helical" evidence="7">
    <location>
        <begin position="20"/>
        <end position="45"/>
    </location>
</feature>